<keyword evidence="3" id="KW-1185">Reference proteome</keyword>
<feature type="compositionally biased region" description="Polar residues" evidence="1">
    <location>
        <begin position="33"/>
        <end position="45"/>
    </location>
</feature>
<feature type="region of interest" description="Disordered" evidence="1">
    <location>
        <begin position="31"/>
        <end position="53"/>
    </location>
</feature>
<dbReference type="Gene3D" id="2.30.30.40">
    <property type="entry name" value="SH3 Domains"/>
    <property type="match status" value="1"/>
</dbReference>
<dbReference type="EMBL" id="SNVV01000042">
    <property type="protein sequence ID" value="TDN43248.1"/>
    <property type="molecule type" value="Genomic_DNA"/>
</dbReference>
<evidence type="ECO:0000256" key="1">
    <source>
        <dbReference type="SAM" id="MobiDB-lite"/>
    </source>
</evidence>
<gene>
    <name evidence="2" type="ORF">C7389_14219</name>
</gene>
<feature type="non-terminal residue" evidence="2">
    <location>
        <position position="1"/>
    </location>
</feature>
<reference evidence="2 3" key="1">
    <citation type="submission" date="2019-03" db="EMBL/GenBank/DDBJ databases">
        <title>Genomic Encyclopedia of Type Strains, Phase IV (KMG-IV): sequencing the most valuable type-strain genomes for metagenomic binning, comparative biology and taxonomic classification.</title>
        <authorList>
            <person name="Goeker M."/>
        </authorList>
    </citation>
    <scope>NUCLEOTIDE SEQUENCE [LARGE SCALE GENOMIC DNA]</scope>
    <source>
        <strain evidence="2 3">DSM 12121</strain>
    </source>
</reference>
<dbReference type="Proteomes" id="UP000295129">
    <property type="component" value="Unassembled WGS sequence"/>
</dbReference>
<sequence>RGMRGLSGSSILGSGEVALILDVAAMSHIATASDGTSSSRSQRTLTHPEEFHA</sequence>
<name>A0A4R6DGT4_9RHOO</name>
<organism evidence="2 3">
    <name type="scientific">Azoarcus indigens</name>
    <dbReference type="NCBI Taxonomy" id="29545"/>
    <lineage>
        <taxon>Bacteria</taxon>
        <taxon>Pseudomonadati</taxon>
        <taxon>Pseudomonadota</taxon>
        <taxon>Betaproteobacteria</taxon>
        <taxon>Rhodocyclales</taxon>
        <taxon>Zoogloeaceae</taxon>
        <taxon>Azoarcus</taxon>
    </lineage>
</organism>
<dbReference type="AlphaFoldDB" id="A0A4R6DGT4"/>
<accession>A0A4R6DGT4</accession>
<protein>
    <submittedName>
        <fullName evidence="2">Uncharacterized protein</fullName>
    </submittedName>
</protein>
<evidence type="ECO:0000313" key="2">
    <source>
        <dbReference type="EMBL" id="TDN43248.1"/>
    </source>
</evidence>
<comment type="caution">
    <text evidence="2">The sequence shown here is derived from an EMBL/GenBank/DDBJ whole genome shotgun (WGS) entry which is preliminary data.</text>
</comment>
<proteinExistence type="predicted"/>
<evidence type="ECO:0000313" key="3">
    <source>
        <dbReference type="Proteomes" id="UP000295129"/>
    </source>
</evidence>